<evidence type="ECO:0000313" key="2">
    <source>
        <dbReference type="Proteomes" id="UP001054945"/>
    </source>
</evidence>
<reference evidence="1 2" key="1">
    <citation type="submission" date="2021-06" db="EMBL/GenBank/DDBJ databases">
        <title>Caerostris extrusa draft genome.</title>
        <authorList>
            <person name="Kono N."/>
            <person name="Arakawa K."/>
        </authorList>
    </citation>
    <scope>NUCLEOTIDE SEQUENCE [LARGE SCALE GENOMIC DNA]</scope>
</reference>
<evidence type="ECO:0000313" key="1">
    <source>
        <dbReference type="EMBL" id="GIX82247.1"/>
    </source>
</evidence>
<dbReference type="EMBL" id="BPLR01003217">
    <property type="protein sequence ID" value="GIX82247.1"/>
    <property type="molecule type" value="Genomic_DNA"/>
</dbReference>
<sequence>MAHARKLLIKSREGDCEPNEAAMRQEPVIRVGCHENSWPDLRRPRPIGRSGRSMRINHALANRIRLCAAPQLHSFIATFVIRQRRLMWTETAASVAYSGETDDKKQFHKDSKAFRKLFRELTH</sequence>
<organism evidence="1 2">
    <name type="scientific">Caerostris extrusa</name>
    <name type="common">Bark spider</name>
    <name type="synonym">Caerostris bankana</name>
    <dbReference type="NCBI Taxonomy" id="172846"/>
    <lineage>
        <taxon>Eukaryota</taxon>
        <taxon>Metazoa</taxon>
        <taxon>Ecdysozoa</taxon>
        <taxon>Arthropoda</taxon>
        <taxon>Chelicerata</taxon>
        <taxon>Arachnida</taxon>
        <taxon>Araneae</taxon>
        <taxon>Araneomorphae</taxon>
        <taxon>Entelegynae</taxon>
        <taxon>Araneoidea</taxon>
        <taxon>Araneidae</taxon>
        <taxon>Caerostris</taxon>
    </lineage>
</organism>
<dbReference type="Proteomes" id="UP001054945">
    <property type="component" value="Unassembled WGS sequence"/>
</dbReference>
<gene>
    <name evidence="1" type="ORF">CEXT_678951</name>
</gene>
<proteinExistence type="predicted"/>
<comment type="caution">
    <text evidence="1">The sequence shown here is derived from an EMBL/GenBank/DDBJ whole genome shotgun (WGS) entry which is preliminary data.</text>
</comment>
<protein>
    <submittedName>
        <fullName evidence="1">Uncharacterized protein</fullName>
    </submittedName>
</protein>
<name>A0AAV4NC00_CAEEX</name>
<dbReference type="AlphaFoldDB" id="A0AAV4NC00"/>
<accession>A0AAV4NC00</accession>
<keyword evidence="2" id="KW-1185">Reference proteome</keyword>